<evidence type="ECO:0000259" key="4">
    <source>
        <dbReference type="Pfam" id="PF25597"/>
    </source>
</evidence>
<evidence type="ECO:0000259" key="3">
    <source>
        <dbReference type="Pfam" id="PF22936"/>
    </source>
</evidence>
<reference evidence="5" key="2">
    <citation type="submission" date="2021-03" db="UniProtKB">
        <authorList>
            <consortium name="EnsemblPlants"/>
        </authorList>
    </citation>
    <scope>IDENTIFICATION</scope>
</reference>
<feature type="region of interest" description="Disordered" evidence="1">
    <location>
        <begin position="451"/>
        <end position="474"/>
    </location>
</feature>
<dbReference type="InterPro" id="IPR054722">
    <property type="entry name" value="PolX-like_BBD"/>
</dbReference>
<feature type="domain" description="Retrovirus-related Pol polyprotein from transposon TNT 1-94-like beta-barrel" evidence="3">
    <location>
        <begin position="180"/>
        <end position="261"/>
    </location>
</feature>
<feature type="compositionally biased region" description="Low complexity" evidence="1">
    <location>
        <begin position="153"/>
        <end position="163"/>
    </location>
</feature>
<proteinExistence type="predicted"/>
<dbReference type="PANTHER" id="PTHR47481:SF22">
    <property type="entry name" value="RETROTRANSPOSON GAG DOMAIN-CONTAINING PROTEIN"/>
    <property type="match status" value="1"/>
</dbReference>
<dbReference type="EnsemblPlants" id="evm.model.01.2273">
    <property type="protein sequence ID" value="cds.evm.model.01.2273"/>
    <property type="gene ID" value="evm.TU.01.2273"/>
</dbReference>
<dbReference type="PANTHER" id="PTHR47481">
    <property type="match status" value="1"/>
</dbReference>
<sequence length="519" mass="57394">MLGHVINCQSSHEIWTTFAQLFATRFRARLLQLRNLLQTTKKGSLSIEEYILKMKQHADQLATIGQPIHDEDLVLYILGGLGTEYEAVVINLTSRTEPLTLQEVQLMLQSQEMRIQQQTTDSLHNVQANLANTIGLPSNRGFRGSHRGASNGSTSTPSTTDPPQAFVSESNPTSDPSTAWFLDSGATHHMTNDPDQLNSVNDYKGKAKVVVGNGSSLSIHHIGSSSVGTKFPNHSLVLQDILHVPNVTKNLLSISQFTKHNHVILEFDEFSCLIKDNTTKQVHLQGHLSEGLYMLHVPSSTSISIASASVSIKPKALNHTTTSNPIHDKSKAVNIWHCRLGHPSQPILNKVLSHVVPNVKCYHANFKGYRCLHPSGKIYVARSVTFNEQEFPYNTLFPPTTPTANSPIYNQQPFFIPRSTNVNQPPTMPSTHQTPPITQEILLPAQTRSLPLNNSSSTGSTPTVHTSPPICPSNNQHLMVTRSKLGIYKPKTYLAYSNDEKEPTSFIKKPLQIQNGMLP</sequence>
<evidence type="ECO:0000256" key="1">
    <source>
        <dbReference type="SAM" id="MobiDB-lite"/>
    </source>
</evidence>
<dbReference type="Proteomes" id="UP000596661">
    <property type="component" value="Chromosome 1"/>
</dbReference>
<dbReference type="Gramene" id="evm.model.01.2273">
    <property type="protein sequence ID" value="cds.evm.model.01.2273"/>
    <property type="gene ID" value="evm.TU.01.2273"/>
</dbReference>
<feature type="domain" description="Retroviral polymerase SH3-like" evidence="4">
    <location>
        <begin position="362"/>
        <end position="395"/>
    </location>
</feature>
<reference evidence="5" key="1">
    <citation type="submission" date="2018-11" db="EMBL/GenBank/DDBJ databases">
        <authorList>
            <person name="Grassa J C."/>
        </authorList>
    </citation>
    <scope>NUCLEOTIDE SEQUENCE [LARGE SCALE GENOMIC DNA]</scope>
</reference>
<name>A0A803NKH8_CANSA</name>
<dbReference type="OMA" id="SSHEIWT"/>
<dbReference type="EMBL" id="UZAU01000067">
    <property type="status" value="NOT_ANNOTATED_CDS"/>
    <property type="molecule type" value="Genomic_DNA"/>
</dbReference>
<feature type="domain" description="GAG-pre-integrase" evidence="2">
    <location>
        <begin position="326"/>
        <end position="361"/>
    </location>
</feature>
<dbReference type="Pfam" id="PF25597">
    <property type="entry name" value="SH3_retrovirus"/>
    <property type="match status" value="1"/>
</dbReference>
<feature type="region of interest" description="Disordered" evidence="1">
    <location>
        <begin position="134"/>
        <end position="175"/>
    </location>
</feature>
<organism evidence="5 6">
    <name type="scientific">Cannabis sativa</name>
    <name type="common">Hemp</name>
    <name type="synonym">Marijuana</name>
    <dbReference type="NCBI Taxonomy" id="3483"/>
    <lineage>
        <taxon>Eukaryota</taxon>
        <taxon>Viridiplantae</taxon>
        <taxon>Streptophyta</taxon>
        <taxon>Embryophyta</taxon>
        <taxon>Tracheophyta</taxon>
        <taxon>Spermatophyta</taxon>
        <taxon>Magnoliopsida</taxon>
        <taxon>eudicotyledons</taxon>
        <taxon>Gunneridae</taxon>
        <taxon>Pentapetalae</taxon>
        <taxon>rosids</taxon>
        <taxon>fabids</taxon>
        <taxon>Rosales</taxon>
        <taxon>Cannabaceae</taxon>
        <taxon>Cannabis</taxon>
    </lineage>
</organism>
<dbReference type="AlphaFoldDB" id="A0A803NKH8"/>
<evidence type="ECO:0000313" key="5">
    <source>
        <dbReference type="EnsemblPlants" id="cds.evm.model.01.2273"/>
    </source>
</evidence>
<dbReference type="Pfam" id="PF22936">
    <property type="entry name" value="Pol_BBD"/>
    <property type="match status" value="1"/>
</dbReference>
<keyword evidence="6" id="KW-1185">Reference proteome</keyword>
<dbReference type="Pfam" id="PF14223">
    <property type="entry name" value="Retrotran_gag_2"/>
    <property type="match status" value="1"/>
</dbReference>
<dbReference type="InterPro" id="IPR057670">
    <property type="entry name" value="SH3_retrovirus"/>
</dbReference>
<accession>A0A803NKH8</accession>
<dbReference type="Pfam" id="PF13976">
    <property type="entry name" value="gag_pre-integrs"/>
    <property type="match status" value="1"/>
</dbReference>
<dbReference type="InterPro" id="IPR025724">
    <property type="entry name" value="GAG-pre-integrase_dom"/>
</dbReference>
<evidence type="ECO:0000313" key="6">
    <source>
        <dbReference type="Proteomes" id="UP000596661"/>
    </source>
</evidence>
<protein>
    <recommendedName>
        <fullName evidence="7">GAG-pre-integrase domain-containing protein</fullName>
    </recommendedName>
</protein>
<evidence type="ECO:0000259" key="2">
    <source>
        <dbReference type="Pfam" id="PF13976"/>
    </source>
</evidence>
<evidence type="ECO:0008006" key="7">
    <source>
        <dbReference type="Google" id="ProtNLM"/>
    </source>
</evidence>